<name>A0A1Y5IDJ2_OSTTA</name>
<sequence>MLAPIADTTPATAFLLYLRTNAFNSSVLNRRMYRCLVGGGGSLLYFATYGMACRSFAQRPKDFCFRSPFIFSFFISLVPIKWNALTLCFGLLNNGSSRRLSRTESRPLSPLRTPRRRARAAINSRASFLVRSLLVCDCSIANRRIWSCRGSIHRNHGSACRFSCCAAKTSPTLAKLCLLELHHEFCIQHMRINFGLADTRVVSSLNCVRVQFAKHFRKGDLCIAEQTHRESTEPLHGLGALQSNPTLHLCLSLVVLFESRVHRIRQ</sequence>
<dbReference type="AlphaFoldDB" id="A0A1Y5IDJ2"/>
<accession>A0A1Y5IDJ2</accession>
<reference evidence="2" key="1">
    <citation type="submission" date="2017-04" db="EMBL/GenBank/DDBJ databases">
        <title>Population genomics of picophytoplankton unveils novel chromosome hypervariability.</title>
        <authorList>
            <consortium name="DOE Joint Genome Institute"/>
            <person name="Blanc-Mathieu R."/>
            <person name="Krasovec M."/>
            <person name="Hebrard M."/>
            <person name="Yau S."/>
            <person name="Desgranges E."/>
            <person name="Martin J."/>
            <person name="Schackwitz W."/>
            <person name="Kuo A."/>
            <person name="Salin G."/>
            <person name="Donnadieu C."/>
            <person name="Desdevises Y."/>
            <person name="Sanchez-Ferandin S."/>
            <person name="Moreau H."/>
            <person name="Rivals E."/>
            <person name="Grigoriev I.V."/>
            <person name="Grimsley N."/>
            <person name="Eyre-Walker A."/>
            <person name="Piganeau G."/>
        </authorList>
    </citation>
    <scope>NUCLEOTIDE SEQUENCE [LARGE SCALE GENOMIC DNA]</scope>
    <source>
        <strain evidence="2">RCC 1115</strain>
    </source>
</reference>
<keyword evidence="1" id="KW-1133">Transmembrane helix</keyword>
<dbReference type="Proteomes" id="UP000195557">
    <property type="component" value="Unassembled WGS sequence"/>
</dbReference>
<keyword evidence="1" id="KW-0472">Membrane</keyword>
<organism evidence="2">
    <name type="scientific">Ostreococcus tauri</name>
    <name type="common">Marine green alga</name>
    <dbReference type="NCBI Taxonomy" id="70448"/>
    <lineage>
        <taxon>Eukaryota</taxon>
        <taxon>Viridiplantae</taxon>
        <taxon>Chlorophyta</taxon>
        <taxon>Mamiellophyceae</taxon>
        <taxon>Mamiellales</taxon>
        <taxon>Bathycoccaceae</taxon>
        <taxon>Ostreococcus</taxon>
    </lineage>
</organism>
<evidence type="ECO:0000256" key="1">
    <source>
        <dbReference type="SAM" id="Phobius"/>
    </source>
</evidence>
<feature type="transmembrane region" description="Helical" evidence="1">
    <location>
        <begin position="35"/>
        <end position="57"/>
    </location>
</feature>
<gene>
    <name evidence="2" type="ORF">BE221DRAFT_77301</name>
</gene>
<keyword evidence="1" id="KW-0812">Transmembrane</keyword>
<proteinExistence type="predicted"/>
<evidence type="ECO:0000313" key="2">
    <source>
        <dbReference type="EMBL" id="OUS45202.1"/>
    </source>
</evidence>
<protein>
    <submittedName>
        <fullName evidence="2">Uncharacterized protein</fullName>
    </submittedName>
</protein>
<dbReference type="EMBL" id="KZ155791">
    <property type="protein sequence ID" value="OUS45202.1"/>
    <property type="molecule type" value="Genomic_DNA"/>
</dbReference>
<feature type="transmembrane region" description="Helical" evidence="1">
    <location>
        <begin position="69"/>
        <end position="92"/>
    </location>
</feature>